<sequence length="516" mass="57891">MKTYFTKVFLLAVVTTSLISCDSELDIKNTNRLATEEYYQSQDEAQAAVDAIYNGLIIDGNYQRMTPIMGDARGDEARSRSPWIFLAQTANFTVPSTDGALEIAYLGYFTVINRANQALEAIGQIEDIEPELRDRLIGQAYFLRALAYFNATNVYDNVPLVLEVQTGAETFFPSNQETTQADIYAQIESDLNEAITRLPVSYDNVSGPDIGQAARATVGAANSLMGKLKLYQGDYGGALPYFQAVVNSGEYDLAPNYGDLFSQDPAIENANPGRIFWAEFTQSANVDFNWGGDPTVNWRQFSAIAPTYSGADFYDFIPTQFLVDELKQERTINDEIDPRYPATILSYLPDEGLTQSYGQPYFLDQNENYIAKYTLANTGGDPFVCGINYHVIRFADVLLMYAECLANTGDIPSAATHVQRVRDRANLPDREAEFAGYNLNQFMEQLAHERVTELAIEGLRWYDIKRWGWLDDPAKLNELEANDPDFSTYTSNRNYQPFPQTELDRNPNLVGNSAND</sequence>
<evidence type="ECO:0000313" key="9">
    <source>
        <dbReference type="EMBL" id="RIV35835.1"/>
    </source>
</evidence>
<evidence type="ECO:0000256" key="2">
    <source>
        <dbReference type="ARBA" id="ARBA00006275"/>
    </source>
</evidence>
<keyword evidence="5" id="KW-0998">Cell outer membrane</keyword>
<comment type="similarity">
    <text evidence="2">Belongs to the SusD family.</text>
</comment>
<evidence type="ECO:0000256" key="4">
    <source>
        <dbReference type="ARBA" id="ARBA00023136"/>
    </source>
</evidence>
<reference evidence="9 10" key="1">
    <citation type="submission" date="2018-08" db="EMBL/GenBank/DDBJ databases">
        <title>Proposal of Muricauda 72 sp.nov. and Muricauda NH166 sp.nov., isolated from seawater.</title>
        <authorList>
            <person name="Cheng H."/>
            <person name="Wu Y.-H."/>
            <person name="Guo L.-L."/>
            <person name="Xu X.-W."/>
        </authorList>
    </citation>
    <scope>NUCLEOTIDE SEQUENCE [LARGE SCALE GENOMIC DNA]</scope>
    <source>
        <strain evidence="9 10">KCTC 22173</strain>
    </source>
</reference>
<feature type="domain" description="RagB/SusD" evidence="7">
    <location>
        <begin position="370"/>
        <end position="512"/>
    </location>
</feature>
<feature type="compositionally biased region" description="Polar residues" evidence="6">
    <location>
        <begin position="485"/>
        <end position="499"/>
    </location>
</feature>
<gene>
    <name evidence="9" type="ORF">D2V08_04235</name>
</gene>
<dbReference type="InterPro" id="IPR033985">
    <property type="entry name" value="SusD-like_N"/>
</dbReference>
<dbReference type="PROSITE" id="PS51257">
    <property type="entry name" value="PROKAR_LIPOPROTEIN"/>
    <property type="match status" value="1"/>
</dbReference>
<evidence type="ECO:0000256" key="1">
    <source>
        <dbReference type="ARBA" id="ARBA00004442"/>
    </source>
</evidence>
<dbReference type="Gene3D" id="1.25.40.390">
    <property type="match status" value="1"/>
</dbReference>
<feature type="domain" description="SusD-like N-terminal" evidence="8">
    <location>
        <begin position="43"/>
        <end position="204"/>
    </location>
</feature>
<proteinExistence type="inferred from homology"/>
<dbReference type="Pfam" id="PF07980">
    <property type="entry name" value="SusD_RagB"/>
    <property type="match status" value="1"/>
</dbReference>
<dbReference type="CDD" id="cd08977">
    <property type="entry name" value="SusD"/>
    <property type="match status" value="1"/>
</dbReference>
<comment type="caution">
    <text evidence="9">The sequence shown here is derived from an EMBL/GenBank/DDBJ whole genome shotgun (WGS) entry which is preliminary data.</text>
</comment>
<evidence type="ECO:0000256" key="6">
    <source>
        <dbReference type="SAM" id="MobiDB-lite"/>
    </source>
</evidence>
<dbReference type="InterPro" id="IPR011990">
    <property type="entry name" value="TPR-like_helical_dom_sf"/>
</dbReference>
<evidence type="ECO:0000313" key="10">
    <source>
        <dbReference type="Proteomes" id="UP000266067"/>
    </source>
</evidence>
<dbReference type="RefSeq" id="WP_119606837.1">
    <property type="nucleotide sequence ID" value="NZ_QXFH01000069.1"/>
</dbReference>
<dbReference type="Proteomes" id="UP000266067">
    <property type="component" value="Unassembled WGS sequence"/>
</dbReference>
<keyword evidence="3" id="KW-0732">Signal</keyword>
<evidence type="ECO:0000259" key="7">
    <source>
        <dbReference type="Pfam" id="PF07980"/>
    </source>
</evidence>
<comment type="subcellular location">
    <subcellularLocation>
        <location evidence="1">Cell outer membrane</location>
    </subcellularLocation>
</comment>
<protein>
    <submittedName>
        <fullName evidence="9">RagB/SusD family nutrient uptake outer membrane protein</fullName>
    </submittedName>
</protein>
<keyword evidence="10" id="KW-1185">Reference proteome</keyword>
<dbReference type="AlphaFoldDB" id="A0A3A1N9X6"/>
<dbReference type="OrthoDB" id="5694214at2"/>
<keyword evidence="4" id="KW-0472">Membrane</keyword>
<dbReference type="GO" id="GO:0009279">
    <property type="term" value="C:cell outer membrane"/>
    <property type="evidence" value="ECO:0007669"/>
    <property type="project" value="UniProtKB-SubCell"/>
</dbReference>
<feature type="region of interest" description="Disordered" evidence="6">
    <location>
        <begin position="482"/>
        <end position="516"/>
    </location>
</feature>
<evidence type="ECO:0000256" key="5">
    <source>
        <dbReference type="ARBA" id="ARBA00023237"/>
    </source>
</evidence>
<organism evidence="9 10">
    <name type="scientific">Flagellimonas lutimaris</name>
    <dbReference type="NCBI Taxonomy" id="475082"/>
    <lineage>
        <taxon>Bacteria</taxon>
        <taxon>Pseudomonadati</taxon>
        <taxon>Bacteroidota</taxon>
        <taxon>Flavobacteriia</taxon>
        <taxon>Flavobacteriales</taxon>
        <taxon>Flavobacteriaceae</taxon>
        <taxon>Flagellimonas</taxon>
    </lineage>
</organism>
<dbReference type="Pfam" id="PF14322">
    <property type="entry name" value="SusD-like_3"/>
    <property type="match status" value="1"/>
</dbReference>
<dbReference type="EMBL" id="QXFH01000069">
    <property type="protein sequence ID" value="RIV35835.1"/>
    <property type="molecule type" value="Genomic_DNA"/>
</dbReference>
<evidence type="ECO:0000256" key="3">
    <source>
        <dbReference type="ARBA" id="ARBA00022729"/>
    </source>
</evidence>
<dbReference type="InterPro" id="IPR012944">
    <property type="entry name" value="SusD_RagB_dom"/>
</dbReference>
<accession>A0A3A1N9X6</accession>
<evidence type="ECO:0000259" key="8">
    <source>
        <dbReference type="Pfam" id="PF14322"/>
    </source>
</evidence>
<dbReference type="SUPFAM" id="SSF48452">
    <property type="entry name" value="TPR-like"/>
    <property type="match status" value="1"/>
</dbReference>
<name>A0A3A1N9X6_9FLAO</name>